<keyword evidence="1" id="KW-0614">Plasmid</keyword>
<evidence type="ECO:0000313" key="1">
    <source>
        <dbReference type="EMBL" id="WLS00681.1"/>
    </source>
</evidence>
<reference evidence="1 2" key="1">
    <citation type="submission" date="2023-08" db="EMBL/GenBank/DDBJ databases">
        <title>Pathogen: clinical or host-associated sample.</title>
        <authorList>
            <person name="Hergert J."/>
            <person name="Casey R."/>
            <person name="Wagner J."/>
            <person name="Young E.L."/>
            <person name="Oakeson K.F."/>
        </authorList>
    </citation>
    <scope>NUCLEOTIDE SEQUENCE [LARGE SCALE GENOMIC DNA]</scope>
    <source>
        <strain evidence="1 2">1760953</strain>
        <plasmid evidence="1 2">unnamed2</plasmid>
    </source>
</reference>
<dbReference type="EMBL" id="CP132304">
    <property type="protein sequence ID" value="WLS00681.1"/>
    <property type="molecule type" value="Genomic_DNA"/>
</dbReference>
<dbReference type="AlphaFoldDB" id="A0AA50CPY2"/>
<organism evidence="1 2">
    <name type="scientific">Shinella sumterensis</name>
    <dbReference type="NCBI Taxonomy" id="1967501"/>
    <lineage>
        <taxon>Bacteria</taxon>
        <taxon>Pseudomonadati</taxon>
        <taxon>Pseudomonadota</taxon>
        <taxon>Alphaproteobacteria</taxon>
        <taxon>Hyphomicrobiales</taxon>
        <taxon>Rhizobiaceae</taxon>
        <taxon>Shinella</taxon>
    </lineage>
</organism>
<sequence>MNALKELSPLAKPGTPSANLWAILLRNRLEARGSDNQVVSDLLLQCSRPLRRHARSFCQGHSGLTDAFDSFIFEK</sequence>
<evidence type="ECO:0000313" key="2">
    <source>
        <dbReference type="Proteomes" id="UP001234585"/>
    </source>
</evidence>
<dbReference type="Proteomes" id="UP001234585">
    <property type="component" value="Plasmid unnamed2"/>
</dbReference>
<keyword evidence="2" id="KW-1185">Reference proteome</keyword>
<protein>
    <submittedName>
        <fullName evidence="1">Uncharacterized protein</fullName>
    </submittedName>
</protein>
<dbReference type="RefSeq" id="WP_306040535.1">
    <property type="nucleotide sequence ID" value="NZ_CP132304.1"/>
</dbReference>
<proteinExistence type="predicted"/>
<accession>A0AA50CPY2</accession>
<geneLocation type="plasmid" evidence="1 2">
    <name>unnamed2</name>
</geneLocation>
<gene>
    <name evidence="1" type="ORF">Q9313_25260</name>
</gene>
<name>A0AA50CPY2_9HYPH</name>